<evidence type="ECO:0000313" key="2">
    <source>
        <dbReference type="EMBL" id="AZQ93448.1"/>
    </source>
</evidence>
<gene>
    <name evidence="1" type="ORF">EJK53_1567</name>
    <name evidence="2" type="ORF">EJK53_1641</name>
</gene>
<organism evidence="1 3">
    <name type="scientific">Moraxella catarrhalis</name>
    <name type="common">Branhamella catarrhalis</name>
    <dbReference type="NCBI Taxonomy" id="480"/>
    <lineage>
        <taxon>Bacteria</taxon>
        <taxon>Pseudomonadati</taxon>
        <taxon>Pseudomonadota</taxon>
        <taxon>Gammaproteobacteria</taxon>
        <taxon>Moraxellales</taxon>
        <taxon>Moraxellaceae</taxon>
        <taxon>Moraxella</taxon>
    </lineage>
</organism>
<dbReference type="Proteomes" id="UP000280228">
    <property type="component" value="Chromosome"/>
</dbReference>
<dbReference type="EMBL" id="CP034662">
    <property type="protein sequence ID" value="AZQ92340.1"/>
    <property type="molecule type" value="Genomic_DNA"/>
</dbReference>
<evidence type="ECO:0000313" key="1">
    <source>
        <dbReference type="EMBL" id="AZQ92340.1"/>
    </source>
</evidence>
<evidence type="ECO:0000313" key="3">
    <source>
        <dbReference type="Proteomes" id="UP000280228"/>
    </source>
</evidence>
<dbReference type="EMBL" id="CP034662">
    <property type="protein sequence ID" value="AZQ93448.1"/>
    <property type="molecule type" value="Genomic_DNA"/>
</dbReference>
<reference evidence="1 3" key="1">
    <citation type="submission" date="2018-12" db="EMBL/GenBank/DDBJ databases">
        <title>Persistence of Moraxella catarrhalis in Chronic Obstructive Pulmonary Disease and Regulation of the Hag/MID Adhesin.</title>
        <authorList>
            <person name="Murphy T."/>
            <person name="Zhao X."/>
            <person name="Vyas G."/>
            <person name="Aluvathingal J."/>
            <person name="Nadendla S."/>
            <person name="Tallon L."/>
            <person name="Tettelin H."/>
        </authorList>
    </citation>
    <scope>NUCLEOTIDE SEQUENCE [LARGE SCALE GENOMIC DNA]</scope>
    <source>
        <strain evidence="1 3">46P58B1</strain>
    </source>
</reference>
<name>A0A3Q9GFW3_MORCA</name>
<proteinExistence type="predicted"/>
<dbReference type="RefSeq" id="WP_126705122.1">
    <property type="nucleotide sequence ID" value="NZ_CP034662.1"/>
</dbReference>
<accession>A0A3Q9GFW3</accession>
<protein>
    <submittedName>
        <fullName evidence="1">Uncharacterized protein</fullName>
    </submittedName>
</protein>
<dbReference type="AlphaFoldDB" id="A0A3Q9GFW3"/>
<sequence length="67" mass="7665">MTDKELIQRLGGAKVLGDYLSLKNPHQTVWNWGSRGIPAKVKLDYPELFQTDNPPNLNMVKKKNDQN</sequence>